<evidence type="ECO:0000256" key="1">
    <source>
        <dbReference type="ARBA" id="ARBA00004651"/>
    </source>
</evidence>
<dbReference type="InterPro" id="IPR038377">
    <property type="entry name" value="Na/Glc_symporter_sf"/>
</dbReference>
<feature type="transmembrane region" description="Helical" evidence="12">
    <location>
        <begin position="373"/>
        <end position="390"/>
    </location>
</feature>
<accession>A0A9Q5SQ85</accession>
<dbReference type="InterPro" id="IPR051163">
    <property type="entry name" value="Sodium:Solute_Symporter_SSF"/>
</dbReference>
<dbReference type="AlphaFoldDB" id="A0A9Q5SQ85"/>
<dbReference type="CDD" id="cd10326">
    <property type="entry name" value="SLC5sbd_NIS-like"/>
    <property type="match status" value="1"/>
</dbReference>
<feature type="transmembrane region" description="Helical" evidence="12">
    <location>
        <begin position="43"/>
        <end position="67"/>
    </location>
</feature>
<sequence length="500" mass="56577">MNSYIILFIIAAYFGILLLIAWITGRKSSSNEAFFLGNRKSPWYIVSIGMIGTSLSGVTFVSVPGMVRSIDMTYMQTVLGFFFGYILIAKVLLPLYYKLQLTSIYSYLDDRIGRHSYKTGASFFLLSKIVGAAARLYLVVLILQHYVFSTWNIPFAVTVVISIFLVWLYTYRSGIKTIIWTDTLQALCLIAMLIVIIWQVKDKMQLDFAGMVQTLQASPHFRIFEFGDWHSTQHFVKQFFSGIFITIVMTGLDQDMMQKNLSCKSLKDAQKNMYTYGFAFTPVNFLFLSLGVLLLTLASQQQIELPALSDDILPMFCTSGILGHSILIFFTIGIIAAAFSSADSALTALTTSFCIDILGVEKEKAQTAKRTRLAVHLMISVLFAIIILAFKAINSRSVIDAIYMIASYTYGPLLGLFMFGLFTKKHPRDKFVPYICIASPLICFLTDYLVKRHTGYVFGYEMLMLNGAITFWGLWLCSIDNGQLAMENFEKRVLTRDERR</sequence>
<feature type="transmembrane region" description="Helical" evidence="12">
    <location>
        <begin position="183"/>
        <end position="200"/>
    </location>
</feature>
<feature type="transmembrane region" description="Helical" evidence="12">
    <location>
        <begin position="431"/>
        <end position="450"/>
    </location>
</feature>
<evidence type="ECO:0000256" key="7">
    <source>
        <dbReference type="ARBA" id="ARBA00023053"/>
    </source>
</evidence>
<feature type="transmembrane region" description="Helical" evidence="12">
    <location>
        <begin position="273"/>
        <end position="300"/>
    </location>
</feature>
<proteinExistence type="inferred from homology"/>
<keyword evidence="8" id="KW-0406">Ion transport</keyword>
<feature type="transmembrane region" description="Helical" evidence="12">
    <location>
        <begin position="79"/>
        <end position="99"/>
    </location>
</feature>
<feature type="transmembrane region" description="Helical" evidence="12">
    <location>
        <begin position="235"/>
        <end position="252"/>
    </location>
</feature>
<keyword evidence="10" id="KW-0739">Sodium transport</keyword>
<dbReference type="GO" id="GO:0006814">
    <property type="term" value="P:sodium ion transport"/>
    <property type="evidence" value="ECO:0007669"/>
    <property type="project" value="UniProtKB-KW"/>
</dbReference>
<dbReference type="Gene3D" id="1.20.1730.10">
    <property type="entry name" value="Sodium/glucose cotransporter"/>
    <property type="match status" value="1"/>
</dbReference>
<feature type="transmembrane region" description="Helical" evidence="12">
    <location>
        <begin position="120"/>
        <end position="147"/>
    </location>
</feature>
<keyword evidence="3" id="KW-0813">Transport</keyword>
<keyword evidence="9 12" id="KW-0472">Membrane</keyword>
<dbReference type="PANTHER" id="PTHR42985">
    <property type="entry name" value="SODIUM-COUPLED MONOCARBOXYLATE TRANSPORTER"/>
    <property type="match status" value="1"/>
</dbReference>
<evidence type="ECO:0000256" key="12">
    <source>
        <dbReference type="SAM" id="Phobius"/>
    </source>
</evidence>
<reference evidence="13" key="3">
    <citation type="submission" date="2023-01" db="EMBL/GenBank/DDBJ databases">
        <title>Exploring GABA producing Bacteroides strains toward improving mental health.</title>
        <authorList>
            <person name="Yousuf B."/>
            <person name="Bouhlel N.E."/>
            <person name="Mottawea W."/>
            <person name="Hammami R."/>
        </authorList>
    </citation>
    <scope>NUCLEOTIDE SEQUENCE</scope>
    <source>
        <strain evidence="13">UO.H1047</strain>
    </source>
</reference>
<reference evidence="15" key="1">
    <citation type="submission" date="2017-04" db="EMBL/GenBank/DDBJ databases">
        <title>Function of individual gut microbiota members based on whole genome sequencing of pure cultures obtained from chicken caecum.</title>
        <authorList>
            <person name="Medvecky M."/>
            <person name="Cejkova D."/>
            <person name="Polansky O."/>
            <person name="Karasova D."/>
            <person name="Kubasova T."/>
            <person name="Cizek A."/>
            <person name="Rychlik I."/>
        </authorList>
    </citation>
    <scope>NUCLEOTIDE SEQUENCE [LARGE SCALE GENOMIC DNA]</scope>
    <source>
        <strain evidence="15">An42</strain>
    </source>
</reference>
<dbReference type="GeneID" id="93408059"/>
<evidence type="ECO:0000313" key="13">
    <source>
        <dbReference type="EMBL" id="MDC7151016.1"/>
    </source>
</evidence>
<evidence type="ECO:0000313" key="15">
    <source>
        <dbReference type="Proteomes" id="UP000195975"/>
    </source>
</evidence>
<feature type="transmembrane region" description="Helical" evidence="12">
    <location>
        <begin position="402"/>
        <end position="422"/>
    </location>
</feature>
<dbReference type="InterPro" id="IPR001734">
    <property type="entry name" value="Na/solute_symporter"/>
</dbReference>
<dbReference type="EMBL" id="JAQPYX010000162">
    <property type="protein sequence ID" value="MDC7151016.1"/>
    <property type="molecule type" value="Genomic_DNA"/>
</dbReference>
<dbReference type="RefSeq" id="WP_008149271.1">
    <property type="nucleotide sequence ID" value="NZ_CABJAU010000006.1"/>
</dbReference>
<name>A0A9Q5SQ85_9BACT</name>
<feature type="transmembrane region" description="Helical" evidence="12">
    <location>
        <begin position="6"/>
        <end position="23"/>
    </location>
</feature>
<dbReference type="PANTHER" id="PTHR42985:SF47">
    <property type="entry name" value="INTEGRAL MEMBRANE TRANSPORT PROTEIN"/>
    <property type="match status" value="1"/>
</dbReference>
<evidence type="ECO:0000256" key="8">
    <source>
        <dbReference type="ARBA" id="ARBA00023065"/>
    </source>
</evidence>
<dbReference type="Pfam" id="PF00474">
    <property type="entry name" value="SSF"/>
    <property type="match status" value="1"/>
</dbReference>
<protein>
    <submittedName>
        <fullName evidence="14">Sodium:solute symporter</fullName>
    </submittedName>
</protein>
<evidence type="ECO:0000256" key="10">
    <source>
        <dbReference type="ARBA" id="ARBA00023201"/>
    </source>
</evidence>
<dbReference type="GO" id="GO:0015293">
    <property type="term" value="F:symporter activity"/>
    <property type="evidence" value="ECO:0007669"/>
    <property type="project" value="TreeGrafter"/>
</dbReference>
<keyword evidence="4" id="KW-1003">Cell membrane</keyword>
<dbReference type="GO" id="GO:0005886">
    <property type="term" value="C:plasma membrane"/>
    <property type="evidence" value="ECO:0007669"/>
    <property type="project" value="UniProtKB-SubCell"/>
</dbReference>
<evidence type="ECO:0000256" key="6">
    <source>
        <dbReference type="ARBA" id="ARBA00022989"/>
    </source>
</evidence>
<dbReference type="EMBL" id="NFIJ01000016">
    <property type="protein sequence ID" value="OUO04111.1"/>
    <property type="molecule type" value="Genomic_DNA"/>
</dbReference>
<keyword evidence="5 12" id="KW-0812">Transmembrane</keyword>
<evidence type="ECO:0000256" key="5">
    <source>
        <dbReference type="ARBA" id="ARBA00022692"/>
    </source>
</evidence>
<dbReference type="Proteomes" id="UP001213646">
    <property type="component" value="Unassembled WGS sequence"/>
</dbReference>
<evidence type="ECO:0000256" key="3">
    <source>
        <dbReference type="ARBA" id="ARBA00022448"/>
    </source>
</evidence>
<feature type="transmembrane region" description="Helical" evidence="12">
    <location>
        <begin position="456"/>
        <end position="477"/>
    </location>
</feature>
<keyword evidence="6 12" id="KW-1133">Transmembrane helix</keyword>
<dbReference type="PROSITE" id="PS50283">
    <property type="entry name" value="NA_SOLUT_SYMP_3"/>
    <property type="match status" value="1"/>
</dbReference>
<evidence type="ECO:0000256" key="2">
    <source>
        <dbReference type="ARBA" id="ARBA00006434"/>
    </source>
</evidence>
<gene>
    <name evidence="14" type="ORF">B5F96_13720</name>
    <name evidence="13" type="ORF">PQG89_16615</name>
</gene>
<keyword evidence="7" id="KW-0915">Sodium</keyword>
<evidence type="ECO:0000256" key="4">
    <source>
        <dbReference type="ARBA" id="ARBA00022475"/>
    </source>
</evidence>
<evidence type="ECO:0000313" key="14">
    <source>
        <dbReference type="EMBL" id="OUO04111.1"/>
    </source>
</evidence>
<comment type="caution">
    <text evidence="14">The sequence shown here is derived from an EMBL/GenBank/DDBJ whole genome shotgun (WGS) entry which is preliminary data.</text>
</comment>
<feature type="transmembrane region" description="Helical" evidence="12">
    <location>
        <begin position="153"/>
        <end position="171"/>
    </location>
</feature>
<organism evidence="14 15">
    <name type="scientific">Parabacteroides johnsonii</name>
    <dbReference type="NCBI Taxonomy" id="387661"/>
    <lineage>
        <taxon>Bacteria</taxon>
        <taxon>Pseudomonadati</taxon>
        <taxon>Bacteroidota</taxon>
        <taxon>Bacteroidia</taxon>
        <taxon>Bacteroidales</taxon>
        <taxon>Tannerellaceae</taxon>
        <taxon>Parabacteroides</taxon>
    </lineage>
</organism>
<reference evidence="14" key="2">
    <citation type="journal article" date="2018" name="BMC Genomics">
        <title>Whole genome sequencing and function prediction of 133 gut anaerobes isolated from chicken caecum in pure cultures.</title>
        <authorList>
            <person name="Medvecky M."/>
            <person name="Cejkova D."/>
            <person name="Polansky O."/>
            <person name="Karasova D."/>
            <person name="Kubasova T."/>
            <person name="Cizek A."/>
            <person name="Rychlik I."/>
        </authorList>
    </citation>
    <scope>NUCLEOTIDE SEQUENCE</scope>
    <source>
        <strain evidence="14">An42</strain>
    </source>
</reference>
<evidence type="ECO:0000256" key="11">
    <source>
        <dbReference type="RuleBase" id="RU362091"/>
    </source>
</evidence>
<comment type="similarity">
    <text evidence="2 11">Belongs to the sodium:solute symporter (SSF) (TC 2.A.21) family.</text>
</comment>
<evidence type="ECO:0000256" key="9">
    <source>
        <dbReference type="ARBA" id="ARBA00023136"/>
    </source>
</evidence>
<feature type="transmembrane region" description="Helical" evidence="12">
    <location>
        <begin position="312"/>
        <end position="339"/>
    </location>
</feature>
<comment type="subcellular location">
    <subcellularLocation>
        <location evidence="1">Cell membrane</location>
        <topology evidence="1">Multi-pass membrane protein</topology>
    </subcellularLocation>
</comment>
<dbReference type="Proteomes" id="UP000195975">
    <property type="component" value="Unassembled WGS sequence"/>
</dbReference>